<gene>
    <name evidence="2" type="ORF">E5991_05020</name>
</gene>
<dbReference type="Proteomes" id="UP000306798">
    <property type="component" value="Unassembled WGS sequence"/>
</dbReference>
<sequence length="246" mass="27961">MSEDRESWSKQRHTATRIHQRLLEQGADVSLSTVTRKVNELRRRFRLERESGFLDLSWHEGEAQADFGQTDVWWRGARRRMRFFVLSFPYSNTAVACLTPDENAECTCAALRWLFERLGGVPRRIVFDNAAGVERKRRDGEVRYTELFTAFRAHYGFDSILCNPYSGLRRATWRPRSARSGAPCSCRCPRRTATSRSTGTCSSGVWRWTTSPIAGRARTSRAYSNATGPRACSSATNPSSTTTRST</sequence>
<protein>
    <submittedName>
        <fullName evidence="2">Transposase</fullName>
    </submittedName>
</protein>
<reference evidence="2 3" key="1">
    <citation type="submission" date="2019-04" db="EMBL/GenBank/DDBJ databases">
        <title>Microbes associate with the intestines of laboratory mice.</title>
        <authorList>
            <person name="Navarre W."/>
            <person name="Wong E."/>
            <person name="Huang K.C."/>
            <person name="Tropini C."/>
            <person name="Ng K."/>
            <person name="Yu B."/>
        </authorList>
    </citation>
    <scope>NUCLEOTIDE SEQUENCE [LARGE SCALE GENOMIC DNA]</scope>
    <source>
        <strain evidence="2 3">NM87_A27A</strain>
    </source>
</reference>
<accession>A0A4S4F8Z6</accession>
<proteinExistence type="predicted"/>
<dbReference type="PANTHER" id="PTHR35004">
    <property type="entry name" value="TRANSPOSASE RV3428C-RELATED"/>
    <property type="match status" value="1"/>
</dbReference>
<dbReference type="AlphaFoldDB" id="A0A4S4F8Z6"/>
<organism evidence="2 3">
    <name type="scientific">Bifidobacterium pseudolongum</name>
    <dbReference type="NCBI Taxonomy" id="1694"/>
    <lineage>
        <taxon>Bacteria</taxon>
        <taxon>Bacillati</taxon>
        <taxon>Actinomycetota</taxon>
        <taxon>Actinomycetes</taxon>
        <taxon>Bifidobacteriales</taxon>
        <taxon>Bifidobacteriaceae</taxon>
        <taxon>Bifidobacterium</taxon>
    </lineage>
</organism>
<feature type="compositionally biased region" description="Polar residues" evidence="1">
    <location>
        <begin position="221"/>
        <end position="246"/>
    </location>
</feature>
<evidence type="ECO:0000313" key="2">
    <source>
        <dbReference type="EMBL" id="THG25714.1"/>
    </source>
</evidence>
<comment type="caution">
    <text evidence="2">The sequence shown here is derived from an EMBL/GenBank/DDBJ whole genome shotgun (WGS) entry which is preliminary data.</text>
</comment>
<evidence type="ECO:0000313" key="3">
    <source>
        <dbReference type="Proteomes" id="UP000306798"/>
    </source>
</evidence>
<feature type="region of interest" description="Disordered" evidence="1">
    <location>
        <begin position="217"/>
        <end position="246"/>
    </location>
</feature>
<evidence type="ECO:0000256" key="1">
    <source>
        <dbReference type="SAM" id="MobiDB-lite"/>
    </source>
</evidence>
<dbReference type="EMBL" id="SSTF01000013">
    <property type="protein sequence ID" value="THG25714.1"/>
    <property type="molecule type" value="Genomic_DNA"/>
</dbReference>
<name>A0A4S4F8Z6_9BIFI</name>